<proteinExistence type="predicted"/>
<dbReference type="EMBL" id="CM016552">
    <property type="protein sequence ID" value="TKW38635.1"/>
    <property type="molecule type" value="Genomic_DNA"/>
</dbReference>
<sequence length="373" mass="42970">MEVIISAVMIELANRFISFVINKWSKLMALNKEDMVHNLRRLLLRAGAIVDEAEGRCITNLAMLHQLNMMRKKLYRGYYMLDTSESRKELMRVLGSLETTLQDAAEFIMLSGGRYPQITRQPYNMYLLLDNCMFGRQKEMEHILNFLLQSVSHTLVEHDCIDERVRRHFSRIVFLTGDDLRGEHMVALQDGGMIKYNNRAFSGKVLIIVELDGDLSDEGLWQMLYSAKISRIACGSKIIITSRPTRLLVSEPQPLRVLYFAEEAFWYFFKVRMFGSIDIMEHPKLRTTPGHILVHDIYQTASTQNGAYRLTGSAQSDTAAPMVTLKDLIFGSARPQGNFHALAWRSHIPPHYNCVFKCELKIPQTEVSRKKRT</sequence>
<evidence type="ECO:0008006" key="3">
    <source>
        <dbReference type="Google" id="ProtNLM"/>
    </source>
</evidence>
<reference evidence="1" key="1">
    <citation type="submission" date="2019-03" db="EMBL/GenBank/DDBJ databases">
        <title>WGS assembly of Setaria viridis.</title>
        <authorList>
            <person name="Huang P."/>
            <person name="Jenkins J."/>
            <person name="Grimwood J."/>
            <person name="Barry K."/>
            <person name="Healey A."/>
            <person name="Mamidi S."/>
            <person name="Sreedasyam A."/>
            <person name="Shu S."/>
            <person name="Feldman M."/>
            <person name="Wu J."/>
            <person name="Yu Y."/>
            <person name="Chen C."/>
            <person name="Johnson J."/>
            <person name="Rokhsar D."/>
            <person name="Baxter I."/>
            <person name="Schmutz J."/>
            <person name="Brutnell T."/>
            <person name="Kellogg E."/>
        </authorList>
    </citation>
    <scope>NUCLEOTIDE SEQUENCE [LARGE SCALE GENOMIC DNA]</scope>
</reference>
<organism evidence="1 2">
    <name type="scientific">Setaria viridis</name>
    <name type="common">Green bristlegrass</name>
    <name type="synonym">Setaria italica subsp. viridis</name>
    <dbReference type="NCBI Taxonomy" id="4556"/>
    <lineage>
        <taxon>Eukaryota</taxon>
        <taxon>Viridiplantae</taxon>
        <taxon>Streptophyta</taxon>
        <taxon>Embryophyta</taxon>
        <taxon>Tracheophyta</taxon>
        <taxon>Spermatophyta</taxon>
        <taxon>Magnoliopsida</taxon>
        <taxon>Liliopsida</taxon>
        <taxon>Poales</taxon>
        <taxon>Poaceae</taxon>
        <taxon>PACMAD clade</taxon>
        <taxon>Panicoideae</taxon>
        <taxon>Panicodae</taxon>
        <taxon>Paniceae</taxon>
        <taxon>Cenchrinae</taxon>
        <taxon>Setaria</taxon>
    </lineage>
</organism>
<name>A0A4U6W9I1_SETVI</name>
<dbReference type="AlphaFoldDB" id="A0A4U6W9I1"/>
<accession>A0A4U6W9I1</accession>
<dbReference type="PANTHER" id="PTHR33377:SF50">
    <property type="entry name" value="NB-ARC DOMAIN-CONTAINING PROTEIN"/>
    <property type="match status" value="1"/>
</dbReference>
<dbReference type="Proteomes" id="UP000298652">
    <property type="component" value="Chromosome 1"/>
</dbReference>
<dbReference type="OMA" id="MFNGPLR"/>
<evidence type="ECO:0000313" key="1">
    <source>
        <dbReference type="EMBL" id="TKW38635.1"/>
    </source>
</evidence>
<keyword evidence="2" id="KW-1185">Reference proteome</keyword>
<evidence type="ECO:0000313" key="2">
    <source>
        <dbReference type="Proteomes" id="UP000298652"/>
    </source>
</evidence>
<gene>
    <name evidence="1" type="ORF">SEVIR_1G128500v2</name>
</gene>
<dbReference type="PANTHER" id="PTHR33377">
    <property type="entry name" value="OS10G0134700 PROTEIN-RELATED"/>
    <property type="match status" value="1"/>
</dbReference>
<protein>
    <recommendedName>
        <fullName evidence="3">Rx N-terminal domain-containing protein</fullName>
    </recommendedName>
</protein>
<dbReference type="Gramene" id="TKW38635">
    <property type="protein sequence ID" value="TKW38635"/>
    <property type="gene ID" value="SEVIR_1G128500v2"/>
</dbReference>